<dbReference type="Pfam" id="PF26466">
    <property type="entry name" value="DNA_primase_lrg_N"/>
    <property type="match status" value="1"/>
</dbReference>
<dbReference type="Proteomes" id="UP001217918">
    <property type="component" value="Unassembled WGS sequence"/>
</dbReference>
<evidence type="ECO:0000256" key="5">
    <source>
        <dbReference type="ARBA" id="ARBA00022723"/>
    </source>
</evidence>
<keyword evidence="8 9" id="KW-0238">DNA-binding</keyword>
<dbReference type="GO" id="GO:0003677">
    <property type="term" value="F:DNA binding"/>
    <property type="evidence" value="ECO:0007669"/>
    <property type="project" value="UniProtKB-UniRule"/>
</dbReference>
<organism evidence="13 14">
    <name type="scientific">Phyllachora maydis</name>
    <dbReference type="NCBI Taxonomy" id="1825666"/>
    <lineage>
        <taxon>Eukaryota</taxon>
        <taxon>Fungi</taxon>
        <taxon>Dikarya</taxon>
        <taxon>Ascomycota</taxon>
        <taxon>Pezizomycotina</taxon>
        <taxon>Sordariomycetes</taxon>
        <taxon>Sordariomycetidae</taxon>
        <taxon>Phyllachorales</taxon>
        <taxon>Phyllachoraceae</taxon>
        <taxon>Phyllachora</taxon>
    </lineage>
</organism>
<evidence type="ECO:0000256" key="6">
    <source>
        <dbReference type="ARBA" id="ARBA00023004"/>
    </source>
</evidence>
<dbReference type="InterPro" id="IPR058560">
    <property type="entry name" value="DNA_primase_C"/>
</dbReference>
<dbReference type="GO" id="GO:0006270">
    <property type="term" value="P:DNA replication initiation"/>
    <property type="evidence" value="ECO:0007669"/>
    <property type="project" value="TreeGrafter"/>
</dbReference>
<dbReference type="InterPro" id="IPR016558">
    <property type="entry name" value="DNA_primase_lsu_euk"/>
</dbReference>
<dbReference type="GO" id="GO:0046872">
    <property type="term" value="F:metal ion binding"/>
    <property type="evidence" value="ECO:0007669"/>
    <property type="project" value="UniProtKB-UniRule"/>
</dbReference>
<evidence type="ECO:0000256" key="1">
    <source>
        <dbReference type="ARBA" id="ARBA00010564"/>
    </source>
</evidence>
<dbReference type="EMBL" id="JAQQPM010000003">
    <property type="protein sequence ID" value="KAK2069440.1"/>
    <property type="molecule type" value="Genomic_DNA"/>
</dbReference>
<evidence type="ECO:0000259" key="12">
    <source>
        <dbReference type="Pfam" id="PF04104"/>
    </source>
</evidence>
<reference evidence="13" key="1">
    <citation type="journal article" date="2023" name="Mol. Plant Microbe Interact.">
        <title>Elucidating the Obligate Nature and Biological Capacity of an Invasive Fungal Corn Pathogen.</title>
        <authorList>
            <person name="MacCready J.S."/>
            <person name="Roggenkamp E.M."/>
            <person name="Gdanetz K."/>
            <person name="Chilvers M.I."/>
        </authorList>
    </citation>
    <scope>NUCLEOTIDE SEQUENCE</scope>
    <source>
        <strain evidence="13">PM02</strain>
    </source>
</reference>
<keyword evidence="4 9" id="KW-0235">DNA replication</keyword>
<dbReference type="CDD" id="cd07322">
    <property type="entry name" value="PriL_PriS_Eukaryotic"/>
    <property type="match status" value="1"/>
</dbReference>
<evidence type="ECO:0000256" key="3">
    <source>
        <dbReference type="ARBA" id="ARBA00022515"/>
    </source>
</evidence>
<keyword evidence="14" id="KW-1185">Reference proteome</keyword>
<dbReference type="Pfam" id="PF04104">
    <property type="entry name" value="DNA_primase_lrg"/>
    <property type="match status" value="1"/>
</dbReference>
<keyword evidence="2 9" id="KW-0004">4Fe-4S</keyword>
<accession>A0AAD9I2Q6</accession>
<proteinExistence type="inferred from homology"/>
<comment type="caution">
    <text evidence="13">The sequence shown here is derived from an EMBL/GenBank/DDBJ whole genome shotgun (WGS) entry which is preliminary data.</text>
</comment>
<evidence type="ECO:0000313" key="14">
    <source>
        <dbReference type="Proteomes" id="UP001217918"/>
    </source>
</evidence>
<evidence type="ECO:0000256" key="9">
    <source>
        <dbReference type="PIRNR" id="PIRNR009449"/>
    </source>
</evidence>
<sequence length="523" mass="59602">MIRQGFNRIDPKRRNVLDHRKKQFADPAYKETQYPHRLNFYSTPPTADITLEQFEQWAIDRLRILAELEACSFRNKSADETKSHMTGLLDKYLPLDSNSARSTQLAAQRQKDHYSHFILRLAFARTEDLRRRFARIETQLFRLRFTADDPRDRAAFVDALELDWERVGDDERRDLAGPLADVLRAGGRKAGGPQTAEDETWCKVDWERVPDLVEGRRVLLRAGKAYVPGREQQSMVVAEFTARLERALELTARALPRLDEDDRLAPILDHLSKNFSTPDAAYPGGGSGGALALEGAEISARTVDALAAEHFPACMSHLHGTLRRDAHLKHFGRLQYTLFLKGIGLTLEECLVFWRAAFHKVSDDTFNKEYRYNVRHAYGDVGGDANRRGGGYSPYSCQKILTEHPPGPGEAHGCPYRHFSMENLTALLQASGLSDRGVLQGVKEDKDHMKFHMACNRVFEHLHKAELKQAKDDGAMTAAQLETMVHPNEYFKRSYTLKNLDKLKKQQQQQQEKQEGDVKMEDA</sequence>
<dbReference type="GO" id="GO:0051539">
    <property type="term" value="F:4 iron, 4 sulfur cluster binding"/>
    <property type="evidence" value="ECO:0007669"/>
    <property type="project" value="UniProtKB-UniRule"/>
</dbReference>
<dbReference type="InterPro" id="IPR007238">
    <property type="entry name" value="DNA_primase_lsu_euk/arc"/>
</dbReference>
<comment type="function">
    <text evidence="9">DNA primase is the polymerase that synthesizes small RNA primers for the Okazaki fragments made during discontinuous DNA replication.</text>
</comment>
<evidence type="ECO:0000256" key="10">
    <source>
        <dbReference type="PIRSR" id="PIRSR009449-1"/>
    </source>
</evidence>
<evidence type="ECO:0000256" key="2">
    <source>
        <dbReference type="ARBA" id="ARBA00022485"/>
    </source>
</evidence>
<dbReference type="PANTHER" id="PTHR10537:SF3">
    <property type="entry name" value="DNA PRIMASE LARGE SUBUNIT"/>
    <property type="match status" value="1"/>
</dbReference>
<feature type="domain" description="DNA primase large subunit C-terminal" evidence="12">
    <location>
        <begin position="305"/>
        <end position="491"/>
    </location>
</feature>
<feature type="binding site" evidence="10">
    <location>
        <position position="314"/>
    </location>
    <ligand>
        <name>[4Fe-4S] cluster</name>
        <dbReference type="ChEBI" id="CHEBI:49883"/>
    </ligand>
</feature>
<feature type="compositionally biased region" description="Basic and acidic residues" evidence="11">
    <location>
        <begin position="512"/>
        <end position="523"/>
    </location>
</feature>
<dbReference type="FunFam" id="1.20.930.80:FF:000003">
    <property type="entry name" value="DNA primase large subunit"/>
    <property type="match status" value="1"/>
</dbReference>
<feature type="binding site" evidence="10">
    <location>
        <position position="455"/>
    </location>
    <ligand>
        <name>[4Fe-4S] cluster</name>
        <dbReference type="ChEBI" id="CHEBI:49883"/>
    </ligand>
</feature>
<dbReference type="PANTHER" id="PTHR10537">
    <property type="entry name" value="DNA PRIMASE LARGE SUBUNIT"/>
    <property type="match status" value="1"/>
</dbReference>
<name>A0AAD9I2Q6_9PEZI</name>
<dbReference type="GO" id="GO:0006269">
    <property type="term" value="P:DNA replication, synthesis of primer"/>
    <property type="evidence" value="ECO:0007669"/>
    <property type="project" value="UniProtKB-KW"/>
</dbReference>
<evidence type="ECO:0000256" key="4">
    <source>
        <dbReference type="ARBA" id="ARBA00022705"/>
    </source>
</evidence>
<keyword evidence="5 9" id="KW-0479">Metal-binding</keyword>
<dbReference type="AlphaFoldDB" id="A0AAD9I2Q6"/>
<dbReference type="PIRSF" id="PIRSF009449">
    <property type="entry name" value="DNA_primase_large_subunit"/>
    <property type="match status" value="1"/>
</dbReference>
<evidence type="ECO:0000256" key="7">
    <source>
        <dbReference type="ARBA" id="ARBA00023014"/>
    </source>
</evidence>
<keyword evidence="7 9" id="KW-0411">Iron-sulfur</keyword>
<comment type="cofactor">
    <cofactor evidence="9">
        <name>[4Fe-4S] cluster</name>
        <dbReference type="ChEBI" id="CHEBI:49883"/>
    </cofactor>
    <text evidence="9">Binds 1 [4Fe-4S] cluster.</text>
</comment>
<dbReference type="Gene3D" id="1.20.930.80">
    <property type="match status" value="1"/>
</dbReference>
<dbReference type="GO" id="GO:0005658">
    <property type="term" value="C:alpha DNA polymerase:primase complex"/>
    <property type="evidence" value="ECO:0007669"/>
    <property type="project" value="UniProtKB-ARBA"/>
</dbReference>
<feature type="binding site" evidence="10">
    <location>
        <position position="414"/>
    </location>
    <ligand>
        <name>[4Fe-4S] cluster</name>
        <dbReference type="ChEBI" id="CHEBI:49883"/>
    </ligand>
</feature>
<evidence type="ECO:0000313" key="13">
    <source>
        <dbReference type="EMBL" id="KAK2069440.1"/>
    </source>
</evidence>
<feature type="binding site" evidence="10">
    <location>
        <position position="397"/>
    </location>
    <ligand>
        <name>[4Fe-4S] cluster</name>
        <dbReference type="ChEBI" id="CHEBI:49883"/>
    </ligand>
</feature>
<keyword evidence="3 9" id="KW-0639">Primosome</keyword>
<feature type="region of interest" description="Disordered" evidence="11">
    <location>
        <begin position="502"/>
        <end position="523"/>
    </location>
</feature>
<gene>
    <name evidence="13" type="ORF">P8C59_004022</name>
</gene>
<evidence type="ECO:0000256" key="11">
    <source>
        <dbReference type="SAM" id="MobiDB-lite"/>
    </source>
</evidence>
<evidence type="ECO:0000256" key="8">
    <source>
        <dbReference type="ARBA" id="ARBA00023125"/>
    </source>
</evidence>
<comment type="similarity">
    <text evidence="1 9">Belongs to the eukaryotic-type primase large subunit family.</text>
</comment>
<protein>
    <recommendedName>
        <fullName evidence="9">DNA primase large subunit</fullName>
    </recommendedName>
</protein>
<keyword evidence="6 9" id="KW-0408">Iron</keyword>